<protein>
    <recommendedName>
        <fullName evidence="7">Alpha-type protein kinase domain-containing protein</fullName>
    </recommendedName>
</protein>
<dbReference type="OrthoDB" id="301415at2759"/>
<dbReference type="GO" id="GO:0004674">
    <property type="term" value="F:protein serine/threonine kinase activity"/>
    <property type="evidence" value="ECO:0007669"/>
    <property type="project" value="UniProtKB-KW"/>
</dbReference>
<keyword evidence="4" id="KW-0418">Kinase</keyword>
<dbReference type="InterPro" id="IPR002999">
    <property type="entry name" value="Tudor"/>
</dbReference>
<dbReference type="CDD" id="cd04508">
    <property type="entry name" value="Tudor_SF"/>
    <property type="match status" value="1"/>
</dbReference>
<keyword evidence="1" id="KW-0723">Serine/threonine-protein kinase</keyword>
<dbReference type="GO" id="GO:0031037">
    <property type="term" value="P:myosin II filament disassembly"/>
    <property type="evidence" value="ECO:0007669"/>
    <property type="project" value="TreeGrafter"/>
</dbReference>
<dbReference type="Gene3D" id="3.30.200.20">
    <property type="entry name" value="Phosphorylase Kinase, domain 1"/>
    <property type="match status" value="1"/>
</dbReference>
<dbReference type="PANTHER" id="PTHR45992">
    <property type="entry name" value="EUKARYOTIC ELONGATION FACTOR 2 KINASE-RELATED"/>
    <property type="match status" value="1"/>
</dbReference>
<dbReference type="InterPro" id="IPR004166">
    <property type="entry name" value="a-kinase_dom"/>
</dbReference>
<dbReference type="Gene3D" id="2.30.30.140">
    <property type="match status" value="1"/>
</dbReference>
<evidence type="ECO:0000256" key="5">
    <source>
        <dbReference type="ARBA" id="ARBA00022840"/>
    </source>
</evidence>
<feature type="non-terminal residue" evidence="8">
    <location>
        <position position="1"/>
    </location>
</feature>
<evidence type="ECO:0000256" key="3">
    <source>
        <dbReference type="ARBA" id="ARBA00022741"/>
    </source>
</evidence>
<sequence length="868" mass="96249">TAPGARHATLRARRRDGDGRGQHKTKIQNFGRELADLPYTASSTRRTVHARSGGKISPAGLSSRTQQPPTSAAAPIYRGRITQARHCFEIIRLHGKRGSSVQPKGRRAEACKEGITRANADLRLRPHCRDWPLIYRDMIRRAAARAIAKEDVWSDFDKTLQAERVVRHMYHPNSQRFFKDETSKSPRLCVAMRHCFRMKKLATPPASATNHRFHSYGWSRALNYVAKAYMIGDQIDSSDSGVEAVLSDVLLQYEAMKWAEEFNRLDPPKKIDFIRAYALQFVDREGQPMFAVERFIDGRDSYGRGFLKHNTNSGFVDEEQRRKTPQVFSAHSFYASNGTRLVADVQGVGDLYTDPQVLSIDFRFGDGDLGPRGMALFFKSFKHSDLADGLGIPIFPLSRNEKRTQLNYDDDDSTISSVLEEEKKCRFEKLDDNRATRKMALRRPSDLCTSDSSVDTARRCNMGDMSKVIKQSMRNLGASHSKVLKRTKSDVDEIETSLSLALTDTVFDHSAFHRMESGEVILRGKPASQESDSSSTVDTRRELIRRSTEFKSIKWRAAPPMKITNETKINLGTVHYHLACLHGMDRFPEVVPESVTGASGDSPSHDITSVIFHLCHAASLYCAPACLALARSRVGLGTSVSPLLGANVPVDFESAKALCERAMAAKRSSAAPKIAAACLLFQIQEDEGTCGITEKIRILEEILSLMTQQEGEDCEVEELLASQTGRSKADGFKVGDKVEANYEGTFYPGKVVAVSEDGNLVTVEYDDDGSHGQLTIEHVKSLEPATEIAVAAATARLSDEEALGTKNSDEEALFEDYDLMAKLAELKEGTGDKSEASRLFQEASELAMTAGKMKMATELSMKAAALEE</sequence>
<dbReference type="EMBL" id="AGNL01029448">
    <property type="protein sequence ID" value="EJK57116.1"/>
    <property type="molecule type" value="Genomic_DNA"/>
</dbReference>
<dbReference type="OMA" id="VHYHLAC"/>
<dbReference type="GO" id="GO:1903013">
    <property type="term" value="P:response to differentiation-inducing factor 1"/>
    <property type="evidence" value="ECO:0007669"/>
    <property type="project" value="TreeGrafter"/>
</dbReference>
<dbReference type="PROSITE" id="PS51158">
    <property type="entry name" value="ALPHA_KINASE"/>
    <property type="match status" value="1"/>
</dbReference>
<accession>K0S8C0</accession>
<keyword evidence="3" id="KW-0547">Nucleotide-binding</keyword>
<dbReference type="eggNOG" id="ENOG502QVA3">
    <property type="taxonomic scope" value="Eukaryota"/>
</dbReference>
<dbReference type="GO" id="GO:0005524">
    <property type="term" value="F:ATP binding"/>
    <property type="evidence" value="ECO:0007669"/>
    <property type="project" value="UniProtKB-KW"/>
</dbReference>
<proteinExistence type="predicted"/>
<evidence type="ECO:0000256" key="1">
    <source>
        <dbReference type="ARBA" id="ARBA00022527"/>
    </source>
</evidence>
<feature type="region of interest" description="Disordered" evidence="6">
    <location>
        <begin position="1"/>
        <end position="25"/>
    </location>
</feature>
<dbReference type="InterPro" id="IPR014002">
    <property type="entry name" value="Agenet_dom_plant"/>
</dbReference>
<feature type="region of interest" description="Disordered" evidence="6">
    <location>
        <begin position="43"/>
        <end position="74"/>
    </location>
</feature>
<dbReference type="InterPro" id="IPR051852">
    <property type="entry name" value="Alpha-type_PK"/>
</dbReference>
<dbReference type="SMART" id="SM00811">
    <property type="entry name" value="Alpha_kinase"/>
    <property type="match status" value="1"/>
</dbReference>
<evidence type="ECO:0000259" key="7">
    <source>
        <dbReference type="PROSITE" id="PS51158"/>
    </source>
</evidence>
<evidence type="ECO:0000256" key="6">
    <source>
        <dbReference type="SAM" id="MobiDB-lite"/>
    </source>
</evidence>
<evidence type="ECO:0000256" key="2">
    <source>
        <dbReference type="ARBA" id="ARBA00022679"/>
    </source>
</evidence>
<feature type="domain" description="Alpha-type protein kinase" evidence="7">
    <location>
        <begin position="145"/>
        <end position="395"/>
    </location>
</feature>
<gene>
    <name evidence="8" type="ORF">THAOC_22877</name>
</gene>
<organism evidence="8 9">
    <name type="scientific">Thalassiosira oceanica</name>
    <name type="common">Marine diatom</name>
    <dbReference type="NCBI Taxonomy" id="159749"/>
    <lineage>
        <taxon>Eukaryota</taxon>
        <taxon>Sar</taxon>
        <taxon>Stramenopiles</taxon>
        <taxon>Ochrophyta</taxon>
        <taxon>Bacillariophyta</taxon>
        <taxon>Coscinodiscophyceae</taxon>
        <taxon>Thalassiosirophycidae</taxon>
        <taxon>Thalassiosirales</taxon>
        <taxon>Thalassiosiraceae</taxon>
        <taxon>Thalassiosira</taxon>
    </lineage>
</organism>
<dbReference type="Gene3D" id="3.20.200.10">
    <property type="entry name" value="MHCK/EF2 kinase"/>
    <property type="match status" value="1"/>
</dbReference>
<dbReference type="Pfam" id="PF02816">
    <property type="entry name" value="Alpha_kinase"/>
    <property type="match status" value="1"/>
</dbReference>
<dbReference type="SUPFAM" id="SSF56112">
    <property type="entry name" value="Protein kinase-like (PK-like)"/>
    <property type="match status" value="1"/>
</dbReference>
<dbReference type="InterPro" id="IPR011009">
    <property type="entry name" value="Kinase-like_dom_sf"/>
</dbReference>
<evidence type="ECO:0000313" key="9">
    <source>
        <dbReference type="Proteomes" id="UP000266841"/>
    </source>
</evidence>
<dbReference type="Proteomes" id="UP000266841">
    <property type="component" value="Unassembled WGS sequence"/>
</dbReference>
<dbReference type="AlphaFoldDB" id="K0S8C0"/>
<keyword evidence="5" id="KW-0067">ATP-binding</keyword>
<dbReference type="SMART" id="SM00743">
    <property type="entry name" value="Agenet"/>
    <property type="match status" value="1"/>
</dbReference>
<reference evidence="8 9" key="1">
    <citation type="journal article" date="2012" name="Genome Biol.">
        <title>Genome and low-iron response of an oceanic diatom adapted to chronic iron limitation.</title>
        <authorList>
            <person name="Lommer M."/>
            <person name="Specht M."/>
            <person name="Roy A.S."/>
            <person name="Kraemer L."/>
            <person name="Andreson R."/>
            <person name="Gutowska M.A."/>
            <person name="Wolf J."/>
            <person name="Bergner S.V."/>
            <person name="Schilhabel M.B."/>
            <person name="Klostermeier U.C."/>
            <person name="Beiko R.G."/>
            <person name="Rosenstiel P."/>
            <person name="Hippler M."/>
            <person name="Laroche J."/>
        </authorList>
    </citation>
    <scope>NUCLEOTIDE SEQUENCE [LARGE SCALE GENOMIC DNA]</scope>
    <source>
        <strain evidence="8 9">CCMP1005</strain>
    </source>
</reference>
<comment type="caution">
    <text evidence="8">The sequence shown here is derived from an EMBL/GenBank/DDBJ whole genome shotgun (WGS) entry which is preliminary data.</text>
</comment>
<evidence type="ECO:0000256" key="4">
    <source>
        <dbReference type="ARBA" id="ARBA00022777"/>
    </source>
</evidence>
<name>K0S8C0_THAOC</name>
<evidence type="ECO:0000313" key="8">
    <source>
        <dbReference type="EMBL" id="EJK57116.1"/>
    </source>
</evidence>
<feature type="compositionally biased region" description="Polar residues" evidence="6">
    <location>
        <begin position="60"/>
        <end position="70"/>
    </location>
</feature>
<dbReference type="PANTHER" id="PTHR45992:SF2">
    <property type="entry name" value="EUKARYOTIC ELONGATION FACTOR 2 KINASE"/>
    <property type="match status" value="1"/>
</dbReference>
<keyword evidence="9" id="KW-1185">Reference proteome</keyword>
<keyword evidence="2" id="KW-0808">Transferase</keyword>
<dbReference type="SMART" id="SM00333">
    <property type="entry name" value="TUDOR"/>
    <property type="match status" value="1"/>
</dbReference>